<reference evidence="2" key="1">
    <citation type="submission" date="2015-10" db="EMBL/GenBank/DDBJ databases">
        <authorList>
            <person name="Devillers H."/>
        </authorList>
    </citation>
    <scope>NUCLEOTIDE SEQUENCE [LARGE SCALE GENOMIC DNA]</scope>
</reference>
<dbReference type="PANTHER" id="PTHR28075">
    <property type="entry name" value="CHROMOSOME 16, WHOLE GENOME SHOTGUN SEQUENCE"/>
    <property type="match status" value="1"/>
</dbReference>
<accession>A0A0N7MME8</accession>
<dbReference type="Proteomes" id="UP000236544">
    <property type="component" value="Unassembled WGS sequence"/>
</dbReference>
<evidence type="ECO:0000313" key="1">
    <source>
        <dbReference type="EMBL" id="CUS24905.1"/>
    </source>
</evidence>
<organism evidence="1 2">
    <name type="scientific">Lachancea quebecensis</name>
    <dbReference type="NCBI Taxonomy" id="1654605"/>
    <lineage>
        <taxon>Eukaryota</taxon>
        <taxon>Fungi</taxon>
        <taxon>Dikarya</taxon>
        <taxon>Ascomycota</taxon>
        <taxon>Saccharomycotina</taxon>
        <taxon>Saccharomycetes</taxon>
        <taxon>Saccharomycetales</taxon>
        <taxon>Saccharomycetaceae</taxon>
        <taxon>Lachancea</taxon>
    </lineage>
</organism>
<evidence type="ECO:0000313" key="2">
    <source>
        <dbReference type="Proteomes" id="UP000236544"/>
    </source>
</evidence>
<sequence length="108" mass="12499">MSNLKQLAHLGFDLALISIILAGLRRNTGYVLSYEKSDLKRYIRRYLDWGEGLYERLVRVAGRSAYFRKETRLDGFLDGMFKKVEELGRGPVSQDLSRDQATVSARRR</sequence>
<dbReference type="OrthoDB" id="16824at2759"/>
<dbReference type="AlphaFoldDB" id="A0A0N7MME8"/>
<name>A0A0N7MME8_9SACH</name>
<keyword evidence="2" id="KW-1185">Reference proteome</keyword>
<dbReference type="GO" id="GO:0005737">
    <property type="term" value="C:cytoplasm"/>
    <property type="evidence" value="ECO:0007669"/>
    <property type="project" value="TreeGrafter"/>
</dbReference>
<protein>
    <submittedName>
        <fullName evidence="1">LAQU0S21e01090g1_1</fullName>
    </submittedName>
</protein>
<dbReference type="PANTHER" id="PTHR28075:SF1">
    <property type="entry name" value="DUF1748-DOMAIN-CONTAINING PROTEIN"/>
    <property type="match status" value="1"/>
</dbReference>
<dbReference type="Pfam" id="PF08520">
    <property type="entry name" value="Mitofissin"/>
    <property type="match status" value="1"/>
</dbReference>
<dbReference type="InterPro" id="IPR013726">
    <property type="entry name" value="Mitofissin"/>
</dbReference>
<gene>
    <name evidence="1" type="ORF">LAQU0_S21e01090g</name>
</gene>
<dbReference type="EMBL" id="LN890557">
    <property type="protein sequence ID" value="CUS24905.1"/>
    <property type="molecule type" value="Genomic_DNA"/>
</dbReference>
<proteinExistence type="predicted"/>